<organism evidence="1 2">
    <name type="scientific">Acetobacter malorum</name>
    <dbReference type="NCBI Taxonomy" id="178901"/>
    <lineage>
        <taxon>Bacteria</taxon>
        <taxon>Pseudomonadati</taxon>
        <taxon>Pseudomonadota</taxon>
        <taxon>Alphaproteobacteria</taxon>
        <taxon>Acetobacterales</taxon>
        <taxon>Acetobacteraceae</taxon>
        <taxon>Acetobacter</taxon>
    </lineage>
</organism>
<gene>
    <name evidence="1" type="ORF">AD933_00970</name>
</gene>
<accession>A0A149S3I1</accession>
<reference evidence="1 2" key="1">
    <citation type="submission" date="2015-06" db="EMBL/GenBank/DDBJ databases">
        <title>Improved classification and identification of acetic acid bacteria using matrix-assisted laser desorption/ionization time-of-flight mass spectrometry; Gluconobacter nephelii and Gluconobacter uchimurae are later heterotypic synonyms of Gluconobacter japonicus and Gluconobacter oxydans, respectively.</title>
        <authorList>
            <person name="Li L."/>
            <person name="Cleenwerck I."/>
            <person name="De Vuyst L."/>
            <person name="Vandamme P."/>
        </authorList>
    </citation>
    <scope>NUCLEOTIDE SEQUENCE [LARGE SCALE GENOMIC DNA]</scope>
    <source>
        <strain evidence="1 2">LMG 1552</strain>
    </source>
</reference>
<name>A0A149S3I1_9PROT</name>
<protein>
    <recommendedName>
        <fullName evidence="3">SOS response associated peptidase (SRAP)</fullName>
    </recommendedName>
</protein>
<proteinExistence type="predicted"/>
<dbReference type="Proteomes" id="UP000075526">
    <property type="component" value="Unassembled WGS sequence"/>
</dbReference>
<comment type="caution">
    <text evidence="1">The sequence shown here is derived from an EMBL/GenBank/DDBJ whole genome shotgun (WGS) entry which is preliminary data.</text>
</comment>
<dbReference type="Gene3D" id="3.90.1680.20">
    <property type="match status" value="1"/>
</dbReference>
<evidence type="ECO:0000313" key="2">
    <source>
        <dbReference type="Proteomes" id="UP000075526"/>
    </source>
</evidence>
<evidence type="ECO:0008006" key="3">
    <source>
        <dbReference type="Google" id="ProtNLM"/>
    </source>
</evidence>
<dbReference type="PATRIC" id="fig|178901.13.peg.382"/>
<dbReference type="AlphaFoldDB" id="A0A149S3I1"/>
<dbReference type="EMBL" id="LHZF01000089">
    <property type="protein sequence ID" value="KXV21270.1"/>
    <property type="molecule type" value="Genomic_DNA"/>
</dbReference>
<dbReference type="InterPro" id="IPR036590">
    <property type="entry name" value="SRAP-like"/>
</dbReference>
<sequence>MAAASHSWTSVRELADGETTDDLFGFLTTEANQVVGAIHPKAMSVILTQPDELDVWMKAPVEEVLQLQRFLPDGRLACVDPPRPLE</sequence>
<dbReference type="SUPFAM" id="SSF143081">
    <property type="entry name" value="BB1717-like"/>
    <property type="match status" value="1"/>
</dbReference>
<evidence type="ECO:0000313" key="1">
    <source>
        <dbReference type="EMBL" id="KXV21270.1"/>
    </source>
</evidence>